<dbReference type="HAMAP" id="MF_01401">
    <property type="entry name" value="MsrA"/>
    <property type="match status" value="1"/>
</dbReference>
<organism evidence="6 7">
    <name type="scientific">Candidatus Methylomirabilis tolerans</name>
    <dbReference type="NCBI Taxonomy" id="3123416"/>
    <lineage>
        <taxon>Bacteria</taxon>
        <taxon>Candidatus Methylomirabilota</taxon>
        <taxon>Candidatus Methylomirabilia</taxon>
        <taxon>Candidatus Methylomirabilales</taxon>
        <taxon>Candidatus Methylomirabilaceae</taxon>
        <taxon>Candidatus Methylomirabilis</taxon>
    </lineage>
</organism>
<comment type="function">
    <text evidence="4">Has an important function as a repair enzyme for proteins that have been inactivated by oxidation. Catalyzes the reversible oxidation-reduction of methionine sulfoxide in proteins to methionine.</text>
</comment>
<dbReference type="GO" id="GO:0008113">
    <property type="term" value="F:peptide-methionine (S)-S-oxide reductase activity"/>
    <property type="evidence" value="ECO:0007669"/>
    <property type="project" value="UniProtKB-UniRule"/>
</dbReference>
<comment type="catalytic activity">
    <reaction evidence="3 4">
        <text>[thioredoxin]-disulfide + L-methionine + H2O = L-methionine (S)-S-oxide + [thioredoxin]-dithiol</text>
        <dbReference type="Rhea" id="RHEA:19993"/>
        <dbReference type="Rhea" id="RHEA-COMP:10698"/>
        <dbReference type="Rhea" id="RHEA-COMP:10700"/>
        <dbReference type="ChEBI" id="CHEBI:15377"/>
        <dbReference type="ChEBI" id="CHEBI:29950"/>
        <dbReference type="ChEBI" id="CHEBI:50058"/>
        <dbReference type="ChEBI" id="CHEBI:57844"/>
        <dbReference type="ChEBI" id="CHEBI:58772"/>
        <dbReference type="EC" id="1.8.4.11"/>
    </reaction>
</comment>
<feature type="domain" description="Peptide methionine sulphoxide reductase MsrA" evidence="5">
    <location>
        <begin position="3"/>
        <end position="152"/>
    </location>
</feature>
<evidence type="ECO:0000256" key="2">
    <source>
        <dbReference type="ARBA" id="ARBA00047806"/>
    </source>
</evidence>
<name>A0AAJ1AHH0_9BACT</name>
<evidence type="ECO:0000256" key="3">
    <source>
        <dbReference type="ARBA" id="ARBA00048782"/>
    </source>
</evidence>
<dbReference type="PANTHER" id="PTHR43774">
    <property type="entry name" value="PEPTIDE METHIONINE SULFOXIDE REDUCTASE"/>
    <property type="match status" value="1"/>
</dbReference>
<dbReference type="EC" id="1.8.4.11" evidence="4"/>
<evidence type="ECO:0000313" key="6">
    <source>
        <dbReference type="EMBL" id="MBZ0158770.1"/>
    </source>
</evidence>
<dbReference type="PANTHER" id="PTHR43774:SF1">
    <property type="entry name" value="PEPTIDE METHIONINE SULFOXIDE REDUCTASE MSRA 2"/>
    <property type="match status" value="1"/>
</dbReference>
<sequence length="156" mass="17416">MKKATFGAGCFWGVEAAFRRVPGIVSTAVGYMGGPFENPTYRDVCSGTTGHAEVVEVEYDPSQVTYDDLLALFWSIHDPTTLNRQGPDRGAQYRSAIFFHDAEQQAAAVASKRKLELSGTHQRPIVTEITAASTFYRAEEYHQQYFEKQAQPRCTI</sequence>
<keyword evidence="1 4" id="KW-0560">Oxidoreductase</keyword>
<reference evidence="6 7" key="1">
    <citation type="journal article" date="2021" name="bioRxiv">
        <title>Unraveling nitrogen, sulfur and carbon metabolic pathways and microbial community transcriptional responses to substrate deprivation and toxicity stresses in a bioreactor mimicking anoxic brackish coastal sediment conditions.</title>
        <authorList>
            <person name="Martins P.D."/>
            <person name="Echeveste M.J."/>
            <person name="Arshad A."/>
            <person name="Kurth J."/>
            <person name="Ouboter H."/>
            <person name="Jetten M.S.M."/>
            <person name="Welte C.U."/>
        </authorList>
    </citation>
    <scope>NUCLEOTIDE SEQUENCE [LARGE SCALE GENOMIC DNA]</scope>
    <source>
        <strain evidence="6">MAG_38</strain>
    </source>
</reference>
<dbReference type="InterPro" id="IPR002569">
    <property type="entry name" value="Met_Sox_Rdtase_MsrA_dom"/>
</dbReference>
<evidence type="ECO:0000256" key="1">
    <source>
        <dbReference type="ARBA" id="ARBA00023002"/>
    </source>
</evidence>
<dbReference type="Gene3D" id="3.30.1060.10">
    <property type="entry name" value="Peptide methionine sulphoxide reductase MsrA"/>
    <property type="match status" value="1"/>
</dbReference>
<evidence type="ECO:0000313" key="7">
    <source>
        <dbReference type="Proteomes" id="UP001197609"/>
    </source>
</evidence>
<comment type="similarity">
    <text evidence="4">Belongs to the MsrA Met sulfoxide reductase family.</text>
</comment>
<accession>A0AAJ1AHH0</accession>
<dbReference type="EMBL" id="JAIOIU010000018">
    <property type="protein sequence ID" value="MBZ0158770.1"/>
    <property type="molecule type" value="Genomic_DNA"/>
</dbReference>
<gene>
    <name evidence="4 6" type="primary">msrA</name>
    <name evidence="6" type="ORF">K8G79_01250</name>
</gene>
<protein>
    <recommendedName>
        <fullName evidence="4">Peptide methionine sulfoxide reductase MsrA</fullName>
        <shortName evidence="4">Protein-methionine-S-oxide reductase</shortName>
        <ecNumber evidence="4">1.8.4.11</ecNumber>
    </recommendedName>
    <alternativeName>
        <fullName evidence="4">Peptide-methionine (S)-S-oxide reductase</fullName>
        <shortName evidence="4">Peptide Met(O) reductase</shortName>
    </alternativeName>
</protein>
<dbReference type="NCBIfam" id="TIGR00401">
    <property type="entry name" value="msrA"/>
    <property type="match status" value="1"/>
</dbReference>
<feature type="active site" evidence="4">
    <location>
        <position position="10"/>
    </location>
</feature>
<evidence type="ECO:0000259" key="5">
    <source>
        <dbReference type="Pfam" id="PF01625"/>
    </source>
</evidence>
<comment type="caution">
    <text evidence="6">The sequence shown here is derived from an EMBL/GenBank/DDBJ whole genome shotgun (WGS) entry which is preliminary data.</text>
</comment>
<proteinExistence type="inferred from homology"/>
<evidence type="ECO:0000256" key="4">
    <source>
        <dbReference type="HAMAP-Rule" id="MF_01401"/>
    </source>
</evidence>
<comment type="catalytic activity">
    <reaction evidence="2 4">
        <text>L-methionyl-[protein] + [thioredoxin]-disulfide + H2O = L-methionyl-(S)-S-oxide-[protein] + [thioredoxin]-dithiol</text>
        <dbReference type="Rhea" id="RHEA:14217"/>
        <dbReference type="Rhea" id="RHEA-COMP:10698"/>
        <dbReference type="Rhea" id="RHEA-COMP:10700"/>
        <dbReference type="Rhea" id="RHEA-COMP:12313"/>
        <dbReference type="Rhea" id="RHEA-COMP:12315"/>
        <dbReference type="ChEBI" id="CHEBI:15377"/>
        <dbReference type="ChEBI" id="CHEBI:16044"/>
        <dbReference type="ChEBI" id="CHEBI:29950"/>
        <dbReference type="ChEBI" id="CHEBI:44120"/>
        <dbReference type="ChEBI" id="CHEBI:50058"/>
        <dbReference type="EC" id="1.8.4.11"/>
    </reaction>
</comment>
<dbReference type="AlphaFoldDB" id="A0AAJ1AHH0"/>
<dbReference type="InterPro" id="IPR036509">
    <property type="entry name" value="Met_Sox_Rdtase_MsrA_sf"/>
</dbReference>
<dbReference type="SUPFAM" id="SSF55068">
    <property type="entry name" value="Peptide methionine sulfoxide reductase"/>
    <property type="match status" value="1"/>
</dbReference>
<dbReference type="Pfam" id="PF01625">
    <property type="entry name" value="PMSR"/>
    <property type="match status" value="1"/>
</dbReference>
<dbReference type="Proteomes" id="UP001197609">
    <property type="component" value="Unassembled WGS sequence"/>
</dbReference>